<gene>
    <name evidence="3" type="ORF">HMPREF9460_01895</name>
</gene>
<comment type="caution">
    <text evidence="3">The sequence shown here is derived from an EMBL/GenBank/DDBJ whole genome shotgun (WGS) entry which is preliminary data.</text>
</comment>
<evidence type="ECO:0000313" key="4">
    <source>
        <dbReference type="Proteomes" id="UP000029585"/>
    </source>
</evidence>
<evidence type="ECO:0000313" key="3">
    <source>
        <dbReference type="EMBL" id="KGF55582.1"/>
    </source>
</evidence>
<dbReference type="InterPro" id="IPR007337">
    <property type="entry name" value="RelB/DinJ"/>
</dbReference>
<dbReference type="PANTHER" id="PTHR38781:SF1">
    <property type="entry name" value="ANTITOXIN DINJ-RELATED"/>
    <property type="match status" value="1"/>
</dbReference>
<dbReference type="GO" id="GO:0006355">
    <property type="term" value="P:regulation of DNA-templated transcription"/>
    <property type="evidence" value="ECO:0007669"/>
    <property type="project" value="InterPro"/>
</dbReference>
<dbReference type="EMBL" id="ADLO01000056">
    <property type="protein sequence ID" value="KGF55582.1"/>
    <property type="molecule type" value="Genomic_DNA"/>
</dbReference>
<accession>A0A096CL78</accession>
<name>A0A096CL78_FLAPL</name>
<evidence type="ECO:0008006" key="5">
    <source>
        <dbReference type="Google" id="ProtNLM"/>
    </source>
</evidence>
<dbReference type="PANTHER" id="PTHR38781">
    <property type="entry name" value="ANTITOXIN DINJ-RELATED"/>
    <property type="match status" value="1"/>
</dbReference>
<sequence length="83" mass="9173">MDTNMTFRIDSQVKAQMAAICEQLGISTSTAFNIFANAFVRNNGMPFPLTLNTPSAEISREQMLADTDAVLSSFADDYKRMAE</sequence>
<dbReference type="InterPro" id="IPR013321">
    <property type="entry name" value="Arc_rbn_hlx_hlx"/>
</dbReference>
<dbReference type="NCBIfam" id="TIGR02384">
    <property type="entry name" value="RelB_DinJ"/>
    <property type="match status" value="1"/>
</dbReference>
<evidence type="ECO:0000256" key="1">
    <source>
        <dbReference type="ARBA" id="ARBA00010562"/>
    </source>
</evidence>
<dbReference type="RefSeq" id="WP_009258021.1">
    <property type="nucleotide sequence ID" value="NZ_KN174163.1"/>
</dbReference>
<dbReference type="Gene3D" id="1.10.1220.10">
    <property type="entry name" value="Met repressor-like"/>
    <property type="match status" value="1"/>
</dbReference>
<reference evidence="3 4" key="1">
    <citation type="submission" date="2011-08" db="EMBL/GenBank/DDBJ databases">
        <title>The Genome Sequence of Clostridium orbiscindens 1_3_50AFAA.</title>
        <authorList>
            <consortium name="The Broad Institute Genome Sequencing Platform"/>
            <person name="Earl A."/>
            <person name="Ward D."/>
            <person name="Feldgarden M."/>
            <person name="Gevers D."/>
            <person name="Daigneault M."/>
            <person name="Strauss J."/>
            <person name="Allen-Vercoe E."/>
            <person name="Young S.K."/>
            <person name="Zeng Q."/>
            <person name="Gargeya S."/>
            <person name="Fitzgerald M."/>
            <person name="Haas B."/>
            <person name="Abouelleil A."/>
            <person name="Alvarado L."/>
            <person name="Arachchi H.M."/>
            <person name="Berlin A."/>
            <person name="Brown A."/>
            <person name="Chapman S.B."/>
            <person name="Chen Z."/>
            <person name="Dunbar C."/>
            <person name="Freedman E."/>
            <person name="Gearin G."/>
            <person name="Gellesch M."/>
            <person name="Goldberg J."/>
            <person name="Griggs A."/>
            <person name="Gujja S."/>
            <person name="Heiman D."/>
            <person name="Howarth C."/>
            <person name="Larson L."/>
            <person name="Lui A."/>
            <person name="MacDonald P.J.P."/>
            <person name="Montmayeur A."/>
            <person name="Murphy C."/>
            <person name="Neiman D."/>
            <person name="Pearson M."/>
            <person name="Priest M."/>
            <person name="Roberts A."/>
            <person name="Saif S."/>
            <person name="Shea T."/>
            <person name="Shenoy N."/>
            <person name="Sisk P."/>
            <person name="Stolte C."/>
            <person name="Sykes S."/>
            <person name="Wortman J."/>
            <person name="Nusbaum C."/>
            <person name="Birren B."/>
        </authorList>
    </citation>
    <scope>NUCLEOTIDE SEQUENCE [LARGE SCALE GENOMIC DNA]</scope>
    <source>
        <strain evidence="3 4">1_3_50AFAA</strain>
    </source>
</reference>
<evidence type="ECO:0000256" key="2">
    <source>
        <dbReference type="ARBA" id="ARBA00022649"/>
    </source>
</evidence>
<dbReference type="GO" id="GO:0006351">
    <property type="term" value="P:DNA-templated transcription"/>
    <property type="evidence" value="ECO:0007669"/>
    <property type="project" value="TreeGrafter"/>
</dbReference>
<comment type="similarity">
    <text evidence="1">Belongs to the RelB/DinJ antitoxin family.</text>
</comment>
<protein>
    <recommendedName>
        <fullName evidence="5">Addiction module antitoxin, RelB/DinJ family</fullName>
    </recommendedName>
</protein>
<dbReference type="Proteomes" id="UP000029585">
    <property type="component" value="Unassembled WGS sequence"/>
</dbReference>
<proteinExistence type="inferred from homology"/>
<dbReference type="HOGENOM" id="CLU_2536709_0_0_9"/>
<dbReference type="Pfam" id="PF04221">
    <property type="entry name" value="RelB"/>
    <property type="match status" value="1"/>
</dbReference>
<keyword evidence="2" id="KW-1277">Toxin-antitoxin system</keyword>
<dbReference type="GeneID" id="93300309"/>
<dbReference type="PATRIC" id="fig|742738.3.peg.1945"/>
<keyword evidence="4" id="KW-1185">Reference proteome</keyword>
<dbReference type="AlphaFoldDB" id="A0A096CL78"/>
<organism evidence="3 4">
    <name type="scientific">Flavonifractor plautii 1_3_50AFAA</name>
    <dbReference type="NCBI Taxonomy" id="742738"/>
    <lineage>
        <taxon>Bacteria</taxon>
        <taxon>Bacillati</taxon>
        <taxon>Bacillota</taxon>
        <taxon>Clostridia</taxon>
        <taxon>Eubacteriales</taxon>
        <taxon>Oscillospiraceae</taxon>
        <taxon>Flavonifractor</taxon>
    </lineage>
</organism>